<feature type="transmembrane region" description="Helical" evidence="8">
    <location>
        <begin position="118"/>
        <end position="135"/>
    </location>
</feature>
<evidence type="ECO:0000313" key="10">
    <source>
        <dbReference type="EMBL" id="EHB91559.1"/>
    </source>
</evidence>
<sequence length="467" mass="51130">MFIFLLISLAIVGFVALAAQHRTVRIFAAFYYLVQAGFAVAVIPFRIGEVESQFFTFDLLGAIFFVLMTVISAVAFVQSNFYLDRETLRQFKLYNISLMLLCVSATGVYFANNIAVTWIFLEATTLCTAGLVYHRRNTRSLEATWKYIFICSLGIAVAYLGILLLSTVTAGGELSYANLARTVASGNPLYLKIAFLFILVGYSCKMEVFPLYTIGVDANFAAPAPASAVISTVLVNAGFVSFFRVYRVAAASPVYEWFSHVLILAGLISLLIAGVYLRRTNNYKRFLAYSTVECMGLSVVGLGVGGIGIFAALLQVIAHALIKSGMFVQMAQVGKVYGTYRMNRIGGYIGVNRTGAVALLLGGMSLLAFPPSVLFVSEMMILRQVIESGRWWLLVLLALLLCFVMFSFCSRILKLCYKPVGNPLPMPSLRIHLGLTWCGLLLIAGASVLGIVQPPFLIKFINAVIAF</sequence>
<name>G5HAE3_9BACT</name>
<dbReference type="HOGENOM" id="CLU_007100_10_1_10"/>
<gene>
    <name evidence="10" type="ORF">HMPREF9450_01608</name>
</gene>
<keyword evidence="5" id="KW-0560">Oxidoreductase</keyword>
<evidence type="ECO:0000259" key="9">
    <source>
        <dbReference type="Pfam" id="PF00361"/>
    </source>
</evidence>
<evidence type="ECO:0000256" key="5">
    <source>
        <dbReference type="ARBA" id="ARBA00023002"/>
    </source>
</evidence>
<dbReference type="eggNOG" id="COG0651">
    <property type="taxonomic scope" value="Bacteria"/>
</dbReference>
<keyword evidence="11" id="KW-1185">Reference proteome</keyword>
<organism evidence="10 11">
    <name type="scientific">Alistipes indistinctus YIT 12060</name>
    <dbReference type="NCBI Taxonomy" id="742725"/>
    <lineage>
        <taxon>Bacteria</taxon>
        <taxon>Pseudomonadati</taxon>
        <taxon>Bacteroidota</taxon>
        <taxon>Bacteroidia</taxon>
        <taxon>Bacteroidales</taxon>
        <taxon>Rikenellaceae</taxon>
        <taxon>Alistipes</taxon>
    </lineage>
</organism>
<dbReference type="InterPro" id="IPR052175">
    <property type="entry name" value="ComplexI-like_HydComp"/>
</dbReference>
<dbReference type="OrthoDB" id="9807568at2"/>
<evidence type="ECO:0000256" key="4">
    <source>
        <dbReference type="ARBA" id="ARBA00022989"/>
    </source>
</evidence>
<evidence type="ECO:0000256" key="6">
    <source>
        <dbReference type="ARBA" id="ARBA00023136"/>
    </source>
</evidence>
<evidence type="ECO:0000256" key="1">
    <source>
        <dbReference type="ARBA" id="ARBA00004651"/>
    </source>
</evidence>
<evidence type="ECO:0000256" key="8">
    <source>
        <dbReference type="SAM" id="Phobius"/>
    </source>
</evidence>
<accession>G5HAE3</accession>
<dbReference type="Pfam" id="PF00361">
    <property type="entry name" value="Proton_antipo_M"/>
    <property type="match status" value="1"/>
</dbReference>
<dbReference type="GO" id="GO:0016491">
    <property type="term" value="F:oxidoreductase activity"/>
    <property type="evidence" value="ECO:0007669"/>
    <property type="project" value="UniProtKB-KW"/>
</dbReference>
<keyword evidence="4 8" id="KW-1133">Transmembrane helix</keyword>
<reference evidence="10 11" key="1">
    <citation type="submission" date="2011-08" db="EMBL/GenBank/DDBJ databases">
        <title>The Genome Sequence of Alistipes indistinctus YIT 12060.</title>
        <authorList>
            <consortium name="The Broad Institute Genome Sequencing Platform"/>
            <person name="Earl A."/>
            <person name="Ward D."/>
            <person name="Feldgarden M."/>
            <person name="Gevers D."/>
            <person name="Morotomi M."/>
            <person name="Young S.K."/>
            <person name="Zeng Q."/>
            <person name="Gargeya S."/>
            <person name="Fitzgerald M."/>
            <person name="Haas B."/>
            <person name="Abouelleil A."/>
            <person name="Alvarado L."/>
            <person name="Arachchi H.M."/>
            <person name="Berlin A."/>
            <person name="Brown A."/>
            <person name="Chapman S.B."/>
            <person name="Chen Z."/>
            <person name="Dunbar C."/>
            <person name="Freedman E."/>
            <person name="Gearin G."/>
            <person name="Gellesch M."/>
            <person name="Goldberg J."/>
            <person name="Griggs A."/>
            <person name="Gujja S."/>
            <person name="Heiman D."/>
            <person name="Howarth C."/>
            <person name="Larson L."/>
            <person name="Lui A."/>
            <person name="MacDonald P.J.P."/>
            <person name="Montmayeur A."/>
            <person name="Murphy C."/>
            <person name="Neiman D."/>
            <person name="Pearson M."/>
            <person name="Priest M."/>
            <person name="Roberts A."/>
            <person name="Saif S."/>
            <person name="Shea T."/>
            <person name="Shenoy N."/>
            <person name="Sisk P."/>
            <person name="Stolte C."/>
            <person name="Sykes S."/>
            <person name="Wortman J."/>
            <person name="Nusbaum C."/>
            <person name="Birren B."/>
        </authorList>
    </citation>
    <scope>NUCLEOTIDE SEQUENCE [LARGE SCALE GENOMIC DNA]</scope>
    <source>
        <strain evidence="10 11">YIT 12060</strain>
    </source>
</reference>
<feature type="domain" description="NADH:quinone oxidoreductase/Mrp antiporter transmembrane" evidence="9">
    <location>
        <begin position="111"/>
        <end position="397"/>
    </location>
</feature>
<comment type="caution">
    <text evidence="10">The sequence shown here is derived from an EMBL/GenBank/DDBJ whole genome shotgun (WGS) entry which is preliminary data.</text>
</comment>
<dbReference type="AlphaFoldDB" id="G5HAE3"/>
<feature type="transmembrane region" description="Helical" evidence="8">
    <location>
        <begin position="350"/>
        <end position="369"/>
    </location>
</feature>
<proteinExistence type="predicted"/>
<feature type="transmembrane region" description="Helical" evidence="8">
    <location>
        <begin position="224"/>
        <end position="245"/>
    </location>
</feature>
<dbReference type="GO" id="GO:0008137">
    <property type="term" value="F:NADH dehydrogenase (ubiquinone) activity"/>
    <property type="evidence" value="ECO:0007669"/>
    <property type="project" value="InterPro"/>
</dbReference>
<feature type="transmembrane region" description="Helical" evidence="8">
    <location>
        <begin position="147"/>
        <end position="168"/>
    </location>
</feature>
<feature type="transmembrane region" description="Helical" evidence="8">
    <location>
        <begin position="59"/>
        <end position="81"/>
    </location>
</feature>
<dbReference type="PANTHER" id="PTHR42682:SF5">
    <property type="entry name" value="HYDROGENASE-4 COMPONENT F"/>
    <property type="match status" value="1"/>
</dbReference>
<feature type="transmembrane region" description="Helical" evidence="8">
    <location>
        <begin position="297"/>
        <end position="322"/>
    </location>
</feature>
<feature type="transmembrane region" description="Helical" evidence="8">
    <location>
        <begin position="93"/>
        <end position="111"/>
    </location>
</feature>
<comment type="subcellular location">
    <subcellularLocation>
        <location evidence="1">Cell membrane</location>
        <topology evidence="1">Multi-pass membrane protein</topology>
    </subcellularLocation>
    <subcellularLocation>
        <location evidence="7">Membrane</location>
        <topology evidence="7">Multi-pass membrane protein</topology>
    </subcellularLocation>
</comment>
<evidence type="ECO:0000256" key="3">
    <source>
        <dbReference type="ARBA" id="ARBA00022692"/>
    </source>
</evidence>
<dbReference type="PANTHER" id="PTHR42682">
    <property type="entry name" value="HYDROGENASE-4 COMPONENT F"/>
    <property type="match status" value="1"/>
</dbReference>
<keyword evidence="2" id="KW-1003">Cell membrane</keyword>
<feature type="transmembrane region" description="Helical" evidence="8">
    <location>
        <begin position="431"/>
        <end position="452"/>
    </location>
</feature>
<feature type="transmembrane region" description="Helical" evidence="8">
    <location>
        <begin position="257"/>
        <end position="277"/>
    </location>
</feature>
<evidence type="ECO:0000256" key="2">
    <source>
        <dbReference type="ARBA" id="ARBA00022475"/>
    </source>
</evidence>
<evidence type="ECO:0000313" key="11">
    <source>
        <dbReference type="Proteomes" id="UP000006008"/>
    </source>
</evidence>
<dbReference type="GO" id="GO:0005886">
    <property type="term" value="C:plasma membrane"/>
    <property type="evidence" value="ECO:0007669"/>
    <property type="project" value="UniProtKB-SubCell"/>
</dbReference>
<feature type="transmembrane region" description="Helical" evidence="8">
    <location>
        <begin position="189"/>
        <end position="212"/>
    </location>
</feature>
<evidence type="ECO:0000256" key="7">
    <source>
        <dbReference type="RuleBase" id="RU000320"/>
    </source>
</evidence>
<dbReference type="PRINTS" id="PR01437">
    <property type="entry name" value="NUOXDRDTASE4"/>
</dbReference>
<dbReference type="EMBL" id="ADLD01000013">
    <property type="protein sequence ID" value="EHB91559.1"/>
    <property type="molecule type" value="Genomic_DNA"/>
</dbReference>
<feature type="transmembrane region" description="Helical" evidence="8">
    <location>
        <begin position="389"/>
        <end position="410"/>
    </location>
</feature>
<dbReference type="STRING" id="742725.HMPREF9450_01608"/>
<dbReference type="PATRIC" id="fig|742725.3.peg.1700"/>
<dbReference type="InterPro" id="IPR003918">
    <property type="entry name" value="NADH_UbQ_OxRdtase"/>
</dbReference>
<keyword evidence="3 7" id="KW-0812">Transmembrane</keyword>
<dbReference type="Proteomes" id="UP000006008">
    <property type="component" value="Unassembled WGS sequence"/>
</dbReference>
<dbReference type="GO" id="GO:0042773">
    <property type="term" value="P:ATP synthesis coupled electron transport"/>
    <property type="evidence" value="ECO:0007669"/>
    <property type="project" value="InterPro"/>
</dbReference>
<protein>
    <recommendedName>
        <fullName evidence="9">NADH:quinone oxidoreductase/Mrp antiporter transmembrane domain-containing protein</fullName>
    </recommendedName>
</protein>
<keyword evidence="6 8" id="KW-0472">Membrane</keyword>
<feature type="transmembrane region" description="Helical" evidence="8">
    <location>
        <begin position="28"/>
        <end position="47"/>
    </location>
</feature>
<dbReference type="InterPro" id="IPR001750">
    <property type="entry name" value="ND/Mrp_TM"/>
</dbReference>